<reference evidence="1" key="1">
    <citation type="submission" date="2015-09" db="EMBL/GenBank/DDBJ databases">
        <authorList>
            <consortium name="Pathogen Informatics"/>
        </authorList>
    </citation>
    <scope>NUCLEOTIDE SEQUENCE [LARGE SCALE GENOMIC DNA]</scope>
    <source>
        <strain evidence="1">2789STDY5834846</strain>
    </source>
</reference>
<accession>A0A174VM51</accession>
<dbReference type="AlphaFoldDB" id="A0A174VM51"/>
<organism evidence="1">
    <name type="scientific">Bacteroides faecis</name>
    <dbReference type="NCBI Taxonomy" id="674529"/>
    <lineage>
        <taxon>Bacteria</taxon>
        <taxon>Pseudomonadati</taxon>
        <taxon>Bacteroidota</taxon>
        <taxon>Bacteroidia</taxon>
        <taxon>Bacteroidales</taxon>
        <taxon>Bacteroidaceae</taxon>
        <taxon>Bacteroides</taxon>
    </lineage>
</organism>
<evidence type="ECO:0000313" key="1">
    <source>
        <dbReference type="EMBL" id="CUQ33477.1"/>
    </source>
</evidence>
<dbReference type="Proteomes" id="UP000095606">
    <property type="component" value="Unassembled WGS sequence"/>
</dbReference>
<protein>
    <submittedName>
        <fullName evidence="1">Uncharacterized protein</fullName>
    </submittedName>
</protein>
<gene>
    <name evidence="1" type="ORF">ERS852461_05048</name>
</gene>
<sequence>MNKKKSPGSGMLPGDLSFILNRFPFCFEPVIRKDYSSLFNWKSLRRNTKLLLRYFSRTILFSASSSGVP</sequence>
<name>A0A174VM51_9BACE</name>
<proteinExistence type="predicted"/>
<dbReference type="EMBL" id="CZAE01000045">
    <property type="protein sequence ID" value="CUQ33477.1"/>
    <property type="molecule type" value="Genomic_DNA"/>
</dbReference>